<evidence type="ECO:0000256" key="3">
    <source>
        <dbReference type="ARBA" id="ARBA00020105"/>
    </source>
</evidence>
<evidence type="ECO:0000256" key="7">
    <source>
        <dbReference type="ARBA" id="ARBA00022989"/>
    </source>
</evidence>
<evidence type="ECO:0000256" key="9">
    <source>
        <dbReference type="SAM" id="SignalP"/>
    </source>
</evidence>
<keyword evidence="8" id="KW-0472">Membrane</keyword>
<organism evidence="10">
    <name type="scientific">Oppiella nova</name>
    <dbReference type="NCBI Taxonomy" id="334625"/>
    <lineage>
        <taxon>Eukaryota</taxon>
        <taxon>Metazoa</taxon>
        <taxon>Ecdysozoa</taxon>
        <taxon>Arthropoda</taxon>
        <taxon>Chelicerata</taxon>
        <taxon>Arachnida</taxon>
        <taxon>Acari</taxon>
        <taxon>Acariformes</taxon>
        <taxon>Sarcoptiformes</taxon>
        <taxon>Oribatida</taxon>
        <taxon>Brachypylina</taxon>
        <taxon>Oppioidea</taxon>
        <taxon>Oppiidae</taxon>
        <taxon>Oppiella</taxon>
    </lineage>
</organism>
<evidence type="ECO:0000256" key="5">
    <source>
        <dbReference type="ARBA" id="ARBA00022729"/>
    </source>
</evidence>
<dbReference type="PANTHER" id="PTHR21397">
    <property type="entry name" value="CHROMATIN COMPLEXES SUBUNIT BAP18-RELATED"/>
    <property type="match status" value="1"/>
</dbReference>
<evidence type="ECO:0000313" key="10">
    <source>
        <dbReference type="EMBL" id="CAD7657453.1"/>
    </source>
</evidence>
<reference evidence="10" key="1">
    <citation type="submission" date="2020-11" db="EMBL/GenBank/DDBJ databases">
        <authorList>
            <person name="Tran Van P."/>
        </authorList>
    </citation>
    <scope>NUCLEOTIDE SEQUENCE</scope>
</reference>
<comment type="similarity">
    <text evidence="2">Belongs to the EMC10 family.</text>
</comment>
<dbReference type="Pfam" id="PF21203">
    <property type="entry name" value="ECM10"/>
    <property type="match status" value="1"/>
</dbReference>
<evidence type="ECO:0000256" key="2">
    <source>
        <dbReference type="ARBA" id="ARBA00007695"/>
    </source>
</evidence>
<sequence>MKIYWFISVVVNIVLVAIDQSFAEDLLINESNIQYIKLFHAFSKDLNYESRALITINGLNNSPFIRQEPLSTDAMIALQQSSSEGSFYYLKAVAIKSLDDENAVKTSTTFIKACSLYESSLSDVLVVTLDSNGQFLSLSASTLNQQCIPSVKSSLGSKLSNFNTTVVVMPTIVSNGPDTQAYVQRMEQEKSEKLRGDKTDNRSFFAKYNSLRISFQSGQCLEEYVLFFGNPWPEWTQHLIWTDIDVNAYIKCSEVCEDWL</sequence>
<keyword evidence="4" id="KW-0812">Transmembrane</keyword>
<feature type="chain" id="PRO_5035680533" description="ER membrane protein complex subunit 10" evidence="9">
    <location>
        <begin position="24"/>
        <end position="260"/>
    </location>
</feature>
<evidence type="ECO:0000313" key="11">
    <source>
        <dbReference type="Proteomes" id="UP000728032"/>
    </source>
</evidence>
<dbReference type="EMBL" id="CAJPVJ010013015">
    <property type="protein sequence ID" value="CAG2174639.1"/>
    <property type="molecule type" value="Genomic_DNA"/>
</dbReference>
<feature type="signal peptide" evidence="9">
    <location>
        <begin position="1"/>
        <end position="23"/>
    </location>
</feature>
<keyword evidence="6" id="KW-0256">Endoplasmic reticulum</keyword>
<evidence type="ECO:0000256" key="4">
    <source>
        <dbReference type="ARBA" id="ARBA00022692"/>
    </source>
</evidence>
<evidence type="ECO:0000256" key="1">
    <source>
        <dbReference type="ARBA" id="ARBA00004115"/>
    </source>
</evidence>
<dbReference type="OrthoDB" id="1894652at2759"/>
<dbReference type="AlphaFoldDB" id="A0A7R9ME01"/>
<dbReference type="GO" id="GO:0072546">
    <property type="term" value="C:EMC complex"/>
    <property type="evidence" value="ECO:0007669"/>
    <property type="project" value="TreeGrafter"/>
</dbReference>
<gene>
    <name evidence="10" type="ORF">ONB1V03_LOCUS14083</name>
</gene>
<keyword evidence="5 9" id="KW-0732">Signal</keyword>
<keyword evidence="7" id="KW-1133">Transmembrane helix</keyword>
<evidence type="ECO:0000256" key="8">
    <source>
        <dbReference type="ARBA" id="ARBA00023136"/>
    </source>
</evidence>
<name>A0A7R9ME01_9ACAR</name>
<proteinExistence type="inferred from homology"/>
<dbReference type="EMBL" id="OC927840">
    <property type="protein sequence ID" value="CAD7657453.1"/>
    <property type="molecule type" value="Genomic_DNA"/>
</dbReference>
<evidence type="ECO:0000256" key="6">
    <source>
        <dbReference type="ARBA" id="ARBA00022824"/>
    </source>
</evidence>
<accession>A0A7R9ME01</accession>
<comment type="subcellular location">
    <subcellularLocation>
        <location evidence="1">Endoplasmic reticulum membrane</location>
        <topology evidence="1">Single-pass type I membrane protein</topology>
    </subcellularLocation>
</comment>
<dbReference type="CDD" id="cd22209">
    <property type="entry name" value="EMC10"/>
    <property type="match status" value="1"/>
</dbReference>
<keyword evidence="11" id="KW-1185">Reference proteome</keyword>
<dbReference type="PANTHER" id="PTHR21397:SF4">
    <property type="entry name" value="ER MEMBRANE PROTEIN COMPLEX SUBUNIT 10"/>
    <property type="match status" value="1"/>
</dbReference>
<dbReference type="Proteomes" id="UP000728032">
    <property type="component" value="Unassembled WGS sequence"/>
</dbReference>
<protein>
    <recommendedName>
        <fullName evidence="3">ER membrane protein complex subunit 10</fullName>
    </recommendedName>
</protein>